<dbReference type="EMBL" id="KK785000">
    <property type="protein sequence ID" value="KDO54146.1"/>
    <property type="molecule type" value="Genomic_DNA"/>
</dbReference>
<gene>
    <name evidence="1" type="ORF">CISIN_1g0048531mg</name>
</gene>
<dbReference type="Proteomes" id="UP000027120">
    <property type="component" value="Unassembled WGS sequence"/>
</dbReference>
<proteinExistence type="predicted"/>
<keyword evidence="2" id="KW-1185">Reference proteome</keyword>
<accession>A0A067EJT9</accession>
<dbReference type="EMBL" id="KK785000">
    <property type="protein sequence ID" value="KDO54145.1"/>
    <property type="molecule type" value="Genomic_DNA"/>
</dbReference>
<name>A0A067EJT9_CITSI</name>
<protein>
    <submittedName>
        <fullName evidence="1">Uncharacterized protein</fullName>
    </submittedName>
</protein>
<reference evidence="1 2" key="1">
    <citation type="submission" date="2014-04" db="EMBL/GenBank/DDBJ databases">
        <authorList>
            <consortium name="International Citrus Genome Consortium"/>
            <person name="Gmitter F."/>
            <person name="Chen C."/>
            <person name="Farmerie W."/>
            <person name="Harkins T."/>
            <person name="Desany B."/>
            <person name="Mohiuddin M."/>
            <person name="Kodira C."/>
            <person name="Borodovsky M."/>
            <person name="Lomsadze A."/>
            <person name="Burns P."/>
            <person name="Jenkins J."/>
            <person name="Prochnik S."/>
            <person name="Shu S."/>
            <person name="Chapman J."/>
            <person name="Pitluck S."/>
            <person name="Schmutz J."/>
            <person name="Rokhsar D."/>
        </authorList>
    </citation>
    <scope>NUCLEOTIDE SEQUENCE</scope>
</reference>
<organism evidence="1 2">
    <name type="scientific">Citrus sinensis</name>
    <name type="common">Sweet orange</name>
    <name type="synonym">Citrus aurantium var. sinensis</name>
    <dbReference type="NCBI Taxonomy" id="2711"/>
    <lineage>
        <taxon>Eukaryota</taxon>
        <taxon>Viridiplantae</taxon>
        <taxon>Streptophyta</taxon>
        <taxon>Embryophyta</taxon>
        <taxon>Tracheophyta</taxon>
        <taxon>Spermatophyta</taxon>
        <taxon>Magnoliopsida</taxon>
        <taxon>eudicotyledons</taxon>
        <taxon>Gunneridae</taxon>
        <taxon>Pentapetalae</taxon>
        <taxon>rosids</taxon>
        <taxon>malvids</taxon>
        <taxon>Sapindales</taxon>
        <taxon>Rutaceae</taxon>
        <taxon>Aurantioideae</taxon>
        <taxon>Citrus</taxon>
    </lineage>
</organism>
<feature type="non-terminal residue" evidence="1">
    <location>
        <position position="10"/>
    </location>
</feature>
<sequence length="10" mass="1237">MDLEDKFLAR</sequence>
<evidence type="ECO:0000313" key="1">
    <source>
        <dbReference type="EMBL" id="KDO54145.1"/>
    </source>
</evidence>
<evidence type="ECO:0000313" key="2">
    <source>
        <dbReference type="Proteomes" id="UP000027120"/>
    </source>
</evidence>